<gene>
    <name evidence="5" type="ORF">E2A64_10500</name>
</gene>
<name>A0A4R5PJB7_9HYPH</name>
<feature type="domain" description="HTH asnC-type" evidence="4">
    <location>
        <begin position="6"/>
        <end position="58"/>
    </location>
</feature>
<reference evidence="5 6" key="1">
    <citation type="journal article" date="2013" name="Int. J. Syst. Evol. Microbiol.">
        <title>Hoeflea suaedae sp. nov., an endophytic bacterium isolated from the root of the halophyte Suaeda maritima.</title>
        <authorList>
            <person name="Chung E.J."/>
            <person name="Park J.A."/>
            <person name="Pramanik P."/>
            <person name="Bibi F."/>
            <person name="Jeon C.O."/>
            <person name="Chung Y.R."/>
        </authorList>
    </citation>
    <scope>NUCLEOTIDE SEQUENCE [LARGE SCALE GENOMIC DNA]</scope>
    <source>
        <strain evidence="5 6">YC6898</strain>
    </source>
</reference>
<keyword evidence="6" id="KW-1185">Reference proteome</keyword>
<dbReference type="PANTHER" id="PTHR30154">
    <property type="entry name" value="LEUCINE-RESPONSIVE REGULATORY PROTEIN"/>
    <property type="match status" value="1"/>
</dbReference>
<evidence type="ECO:0000256" key="1">
    <source>
        <dbReference type="ARBA" id="ARBA00023015"/>
    </source>
</evidence>
<dbReference type="AlphaFoldDB" id="A0A4R5PJB7"/>
<dbReference type="Proteomes" id="UP000295131">
    <property type="component" value="Unassembled WGS sequence"/>
</dbReference>
<dbReference type="InterPro" id="IPR036390">
    <property type="entry name" value="WH_DNA-bd_sf"/>
</dbReference>
<dbReference type="InterPro" id="IPR011008">
    <property type="entry name" value="Dimeric_a/b-barrel"/>
</dbReference>
<dbReference type="InterPro" id="IPR036388">
    <property type="entry name" value="WH-like_DNA-bd_sf"/>
</dbReference>
<dbReference type="Gene3D" id="3.30.70.920">
    <property type="match status" value="1"/>
</dbReference>
<dbReference type="GO" id="GO:0043565">
    <property type="term" value="F:sequence-specific DNA binding"/>
    <property type="evidence" value="ECO:0007669"/>
    <property type="project" value="InterPro"/>
</dbReference>
<dbReference type="SUPFAM" id="SSF54909">
    <property type="entry name" value="Dimeric alpha+beta barrel"/>
    <property type="match status" value="1"/>
</dbReference>
<keyword evidence="3" id="KW-0804">Transcription</keyword>
<dbReference type="PROSITE" id="PS50956">
    <property type="entry name" value="HTH_ASNC_2"/>
    <property type="match status" value="1"/>
</dbReference>
<dbReference type="EMBL" id="SMSI01000002">
    <property type="protein sequence ID" value="TDH35753.1"/>
    <property type="molecule type" value="Genomic_DNA"/>
</dbReference>
<dbReference type="SMART" id="SM00344">
    <property type="entry name" value="HTH_ASNC"/>
    <property type="match status" value="1"/>
</dbReference>
<dbReference type="GO" id="GO:0005829">
    <property type="term" value="C:cytosol"/>
    <property type="evidence" value="ECO:0007669"/>
    <property type="project" value="TreeGrafter"/>
</dbReference>
<dbReference type="InterPro" id="IPR000485">
    <property type="entry name" value="AsnC-type_HTH_dom"/>
</dbReference>
<dbReference type="Gene3D" id="1.10.10.10">
    <property type="entry name" value="Winged helix-like DNA-binding domain superfamily/Winged helix DNA-binding domain"/>
    <property type="match status" value="1"/>
</dbReference>
<evidence type="ECO:0000313" key="6">
    <source>
        <dbReference type="Proteomes" id="UP000295131"/>
    </source>
</evidence>
<dbReference type="PROSITE" id="PS00519">
    <property type="entry name" value="HTH_ASNC_1"/>
    <property type="match status" value="1"/>
</dbReference>
<dbReference type="InterPro" id="IPR019888">
    <property type="entry name" value="Tscrpt_reg_AsnC-like"/>
</dbReference>
<dbReference type="InterPro" id="IPR019885">
    <property type="entry name" value="Tscrpt_reg_HTH_AsnC-type_CS"/>
</dbReference>
<protein>
    <submittedName>
        <fullName evidence="5">Lrp/AsnC family transcriptional regulator</fullName>
    </submittedName>
</protein>
<evidence type="ECO:0000313" key="5">
    <source>
        <dbReference type="EMBL" id="TDH35753.1"/>
    </source>
</evidence>
<dbReference type="InterPro" id="IPR019887">
    <property type="entry name" value="Tscrpt_reg_AsnC/Lrp_C"/>
</dbReference>
<dbReference type="Pfam" id="PF13404">
    <property type="entry name" value="HTH_AsnC-type"/>
    <property type="match status" value="1"/>
</dbReference>
<dbReference type="Pfam" id="PF01037">
    <property type="entry name" value="AsnC_trans_reg"/>
    <property type="match status" value="1"/>
</dbReference>
<sequence>MADRKLSEKDIKLLNLLKEDGRMTWTQLAVEMGVSRVAVQNRVEALKKKGIIDGFTVVTRGTVEDDPHLTIFLRIRFAKGMDCTRLMANIGTQRNVVAAWSVTGSWDCILETRAANLEETADFRELIITFGGIDEIETECVLKVLKTNGI</sequence>
<dbReference type="GO" id="GO:0043200">
    <property type="term" value="P:response to amino acid"/>
    <property type="evidence" value="ECO:0007669"/>
    <property type="project" value="TreeGrafter"/>
</dbReference>
<keyword evidence="1" id="KW-0805">Transcription regulation</keyword>
<comment type="caution">
    <text evidence="5">The sequence shown here is derived from an EMBL/GenBank/DDBJ whole genome shotgun (WGS) entry which is preliminary data.</text>
</comment>
<accession>A0A4R5PJB7</accession>
<evidence type="ECO:0000256" key="3">
    <source>
        <dbReference type="ARBA" id="ARBA00023163"/>
    </source>
</evidence>
<proteinExistence type="predicted"/>
<evidence type="ECO:0000259" key="4">
    <source>
        <dbReference type="PROSITE" id="PS50956"/>
    </source>
</evidence>
<keyword evidence="2" id="KW-0238">DNA-binding</keyword>
<dbReference type="PANTHER" id="PTHR30154:SF34">
    <property type="entry name" value="TRANSCRIPTIONAL REGULATOR AZLB"/>
    <property type="match status" value="1"/>
</dbReference>
<dbReference type="SUPFAM" id="SSF46785">
    <property type="entry name" value="Winged helix' DNA-binding domain"/>
    <property type="match status" value="1"/>
</dbReference>
<dbReference type="OrthoDB" id="9809462at2"/>
<organism evidence="5 6">
    <name type="scientific">Pseudohoeflea suaedae</name>
    <dbReference type="NCBI Taxonomy" id="877384"/>
    <lineage>
        <taxon>Bacteria</taxon>
        <taxon>Pseudomonadati</taxon>
        <taxon>Pseudomonadota</taxon>
        <taxon>Alphaproteobacteria</taxon>
        <taxon>Hyphomicrobiales</taxon>
        <taxon>Rhizobiaceae</taxon>
        <taxon>Pseudohoeflea</taxon>
    </lineage>
</organism>
<dbReference type="PRINTS" id="PR00033">
    <property type="entry name" value="HTHASNC"/>
</dbReference>
<dbReference type="RefSeq" id="WP_133284453.1">
    <property type="nucleotide sequence ID" value="NZ_SMSI01000002.1"/>
</dbReference>
<evidence type="ECO:0000256" key="2">
    <source>
        <dbReference type="ARBA" id="ARBA00023125"/>
    </source>
</evidence>